<dbReference type="RefSeq" id="WP_070402233.1">
    <property type="nucleotide sequence ID" value="NZ_BJVW01000002.1"/>
</dbReference>
<dbReference type="GO" id="GO:0016491">
    <property type="term" value="F:oxidoreductase activity"/>
    <property type="evidence" value="ECO:0007669"/>
    <property type="project" value="UniProtKB-KW"/>
</dbReference>
<gene>
    <name evidence="3" type="ORF">A0U89_04310</name>
</gene>
<keyword evidence="4" id="KW-1185">Reference proteome</keyword>
<proteinExistence type="inferred from homology"/>
<name>A0A1D8USK1_9PROT</name>
<evidence type="ECO:0000256" key="2">
    <source>
        <dbReference type="ARBA" id="ARBA00023002"/>
    </source>
</evidence>
<dbReference type="AlphaFoldDB" id="A0A1D8USK1"/>
<dbReference type="KEGG" id="kba:A0U89_04310"/>
<dbReference type="STRING" id="153496.A0U89_04310"/>
<dbReference type="PRINTS" id="PR00080">
    <property type="entry name" value="SDRFAMILY"/>
</dbReference>
<dbReference type="InterPro" id="IPR036291">
    <property type="entry name" value="NAD(P)-bd_dom_sf"/>
</dbReference>
<comment type="similarity">
    <text evidence="1">Belongs to the short-chain dehydrogenases/reductases (SDR) family.</text>
</comment>
<dbReference type="OrthoDB" id="7375193at2"/>
<dbReference type="PANTHER" id="PTHR24321">
    <property type="entry name" value="DEHYDROGENASES, SHORT CHAIN"/>
    <property type="match status" value="1"/>
</dbReference>
<dbReference type="EMBL" id="CP014674">
    <property type="protein sequence ID" value="AOX16477.1"/>
    <property type="molecule type" value="Genomic_DNA"/>
</dbReference>
<reference evidence="3 4" key="1">
    <citation type="journal article" date="2016" name="Microb. Cell Fact.">
        <title>Dissection of exopolysaccharide biosynthesis in Kozakia baliensis.</title>
        <authorList>
            <person name="Brandt J.U."/>
            <person name="Jakob F."/>
            <person name="Behr J."/>
            <person name="Geissler A.J."/>
            <person name="Vogel R.F."/>
        </authorList>
    </citation>
    <scope>NUCLEOTIDE SEQUENCE [LARGE SCALE GENOMIC DNA]</scope>
    <source>
        <strain evidence="3 4">DSM 14400</strain>
    </source>
</reference>
<dbReference type="Gene3D" id="3.40.50.720">
    <property type="entry name" value="NAD(P)-binding Rossmann-like Domain"/>
    <property type="match status" value="1"/>
</dbReference>
<evidence type="ECO:0000256" key="1">
    <source>
        <dbReference type="ARBA" id="ARBA00006484"/>
    </source>
</evidence>
<dbReference type="NCBIfam" id="NF005559">
    <property type="entry name" value="PRK07231.1"/>
    <property type="match status" value="1"/>
</dbReference>
<dbReference type="PANTHER" id="PTHR24321:SF15">
    <property type="entry name" value="OXIDOREDUCTASE UCPA"/>
    <property type="match status" value="1"/>
</dbReference>
<dbReference type="Proteomes" id="UP000179145">
    <property type="component" value="Chromosome"/>
</dbReference>
<evidence type="ECO:0000313" key="3">
    <source>
        <dbReference type="EMBL" id="AOX16477.1"/>
    </source>
</evidence>
<dbReference type="FunFam" id="3.40.50.720:FF:000084">
    <property type="entry name" value="Short-chain dehydrogenase reductase"/>
    <property type="match status" value="1"/>
</dbReference>
<dbReference type="SUPFAM" id="SSF51735">
    <property type="entry name" value="NAD(P)-binding Rossmann-fold domains"/>
    <property type="match status" value="1"/>
</dbReference>
<dbReference type="CDD" id="cd05233">
    <property type="entry name" value="SDR_c"/>
    <property type="match status" value="1"/>
</dbReference>
<evidence type="ECO:0000313" key="4">
    <source>
        <dbReference type="Proteomes" id="UP000179145"/>
    </source>
</evidence>
<accession>A0A1D8USK1</accession>
<dbReference type="InterPro" id="IPR002347">
    <property type="entry name" value="SDR_fam"/>
</dbReference>
<dbReference type="Pfam" id="PF13561">
    <property type="entry name" value="adh_short_C2"/>
    <property type="match status" value="1"/>
</dbReference>
<organism evidence="3 4">
    <name type="scientific">Kozakia baliensis</name>
    <dbReference type="NCBI Taxonomy" id="153496"/>
    <lineage>
        <taxon>Bacteria</taxon>
        <taxon>Pseudomonadati</taxon>
        <taxon>Pseudomonadota</taxon>
        <taxon>Alphaproteobacteria</taxon>
        <taxon>Acetobacterales</taxon>
        <taxon>Acetobacteraceae</taxon>
        <taxon>Kozakia</taxon>
    </lineage>
</organism>
<keyword evidence="2" id="KW-0560">Oxidoreductase</keyword>
<protein>
    <submittedName>
        <fullName evidence="3">3-oxoacyl-ACP reductase</fullName>
    </submittedName>
</protein>
<sequence length="260" mass="27743">MNKQTYQRFDGKVAIVMGAASGIGAATARRLIDEGAKVLLTDRADSALEKILEELPQDRVDIAKADVSKRSEVEAAVAKAVERFGQLDLLISNVGVSTVGTLEETDVDDWRSICGTNVDGSIFATKAALPYLKKTRGNIVYTASISGVGGDKNTFFYDVSKGAVVQMTRALAVEQGPNGIRVNAICPAVTRTGMTEDMFKNEDYVKTLISAIPLGRYGKAEDMAAAILFLASDDASFISGHIMLVDGGLSAWNGQPPFLK</sequence>
<dbReference type="PRINTS" id="PR00081">
    <property type="entry name" value="GDHRDH"/>
</dbReference>